<sequence>MQPRRAGSSGLVTSPVGLGTMTWGRDTDEHEARVLLETFLDAGGTLLDTAGSYGDGVAEETLGSVVADLGVRDEIVLCGKSGVRRGEHGVRISAGRGALLDDLDASLRRLGTDRLDLWLVQVPDDVTPAAETLSALEIAVRSGRARYVGVSNYPGWSTAHLATLAAAAGLPLAATQVEYSLLARGAEREVLPASAGLGLGVIGWSALGRGVLTGKYRRARPADSRAASAHLRGFVEPYLTDGAARVVEAVATAADGLGRTAAEVALAWARDAPGVTSAVVGPRTAAQLEAVVSLVSGEEGALPPEIRSVLDEVTAPEIGYPERR</sequence>
<dbReference type="GO" id="GO:0016491">
    <property type="term" value="F:oxidoreductase activity"/>
    <property type="evidence" value="ECO:0007669"/>
    <property type="project" value="InterPro"/>
</dbReference>
<protein>
    <submittedName>
        <fullName evidence="2">L-fuco-beta-pyranose dehydrogenase</fullName>
    </submittedName>
</protein>
<dbReference type="Pfam" id="PF00248">
    <property type="entry name" value="Aldo_ket_red"/>
    <property type="match status" value="1"/>
</dbReference>
<keyword evidence="3" id="KW-1185">Reference proteome</keyword>
<accession>A0A4Z1DZN3</accession>
<dbReference type="Proteomes" id="UP000297318">
    <property type="component" value="Unassembled WGS sequence"/>
</dbReference>
<dbReference type="PROSITE" id="PS00062">
    <property type="entry name" value="ALDOKETO_REDUCTASE_2"/>
    <property type="match status" value="1"/>
</dbReference>
<dbReference type="PANTHER" id="PTHR43364">
    <property type="entry name" value="NADH-SPECIFIC METHYLGLYOXAL REDUCTASE-RELATED"/>
    <property type="match status" value="1"/>
</dbReference>
<dbReference type="InterPro" id="IPR036812">
    <property type="entry name" value="NAD(P)_OxRdtase_dom_sf"/>
</dbReference>
<dbReference type="OrthoDB" id="9768793at2"/>
<dbReference type="InterPro" id="IPR020471">
    <property type="entry name" value="AKR"/>
</dbReference>
<dbReference type="RefSeq" id="WP_135850086.1">
    <property type="nucleotide sequence ID" value="NZ_RHPJ01000003.1"/>
</dbReference>
<dbReference type="PANTHER" id="PTHR43364:SF18">
    <property type="entry name" value="OXIDOREDUCTASE"/>
    <property type="match status" value="1"/>
</dbReference>
<evidence type="ECO:0000313" key="3">
    <source>
        <dbReference type="Proteomes" id="UP000297318"/>
    </source>
</evidence>
<evidence type="ECO:0000313" key="2">
    <source>
        <dbReference type="EMBL" id="TGO04500.1"/>
    </source>
</evidence>
<evidence type="ECO:0000259" key="1">
    <source>
        <dbReference type="Pfam" id="PF00248"/>
    </source>
</evidence>
<dbReference type="GO" id="GO:0005829">
    <property type="term" value="C:cytosol"/>
    <property type="evidence" value="ECO:0007669"/>
    <property type="project" value="TreeGrafter"/>
</dbReference>
<dbReference type="EMBL" id="RHPJ01000003">
    <property type="protein sequence ID" value="TGO04500.1"/>
    <property type="molecule type" value="Genomic_DNA"/>
</dbReference>
<dbReference type="InterPro" id="IPR023210">
    <property type="entry name" value="NADP_OxRdtase_dom"/>
</dbReference>
<dbReference type="InterPro" id="IPR050523">
    <property type="entry name" value="AKR_Detox_Biosynth"/>
</dbReference>
<proteinExistence type="predicted"/>
<comment type="caution">
    <text evidence="2">The sequence shown here is derived from an EMBL/GenBank/DDBJ whole genome shotgun (WGS) entry which is preliminary data.</text>
</comment>
<gene>
    <name evidence="2" type="ORF">SERN_2093</name>
</gene>
<dbReference type="InterPro" id="IPR018170">
    <property type="entry name" value="Aldo/ket_reductase_CS"/>
</dbReference>
<dbReference type="PRINTS" id="PR00069">
    <property type="entry name" value="ALDKETRDTASE"/>
</dbReference>
<organism evidence="2 3">
    <name type="scientific">Serinibacter arcticus</name>
    <dbReference type="NCBI Taxonomy" id="1655435"/>
    <lineage>
        <taxon>Bacteria</taxon>
        <taxon>Bacillati</taxon>
        <taxon>Actinomycetota</taxon>
        <taxon>Actinomycetes</taxon>
        <taxon>Micrococcales</taxon>
        <taxon>Beutenbergiaceae</taxon>
        <taxon>Serinibacter</taxon>
    </lineage>
</organism>
<reference evidence="2 3" key="1">
    <citation type="submission" date="2018-11" db="EMBL/GenBank/DDBJ databases">
        <title>Complete genome sequencing of the Actinobacteria Serinibacter sp. K3-2.</title>
        <authorList>
            <person name="Rakitin A.L."/>
            <person name="Beletsky A.V."/>
            <person name="Mardanov A.V."/>
            <person name="Ravin N.V."/>
            <person name="Gromova A.S."/>
            <person name="Filippova S.N."/>
            <person name="Gal'Chenko V.F."/>
        </authorList>
    </citation>
    <scope>NUCLEOTIDE SEQUENCE [LARGE SCALE GENOMIC DNA]</scope>
    <source>
        <strain evidence="2 3">K3-2</strain>
    </source>
</reference>
<dbReference type="Gene3D" id="3.20.20.100">
    <property type="entry name" value="NADP-dependent oxidoreductase domain"/>
    <property type="match status" value="1"/>
</dbReference>
<name>A0A4Z1DZN3_9MICO</name>
<feature type="domain" description="NADP-dependent oxidoreductase" evidence="1">
    <location>
        <begin position="16"/>
        <end position="294"/>
    </location>
</feature>
<dbReference type="AlphaFoldDB" id="A0A4Z1DZN3"/>
<dbReference type="SUPFAM" id="SSF51430">
    <property type="entry name" value="NAD(P)-linked oxidoreductase"/>
    <property type="match status" value="1"/>
</dbReference>